<reference evidence="6" key="1">
    <citation type="journal article" date="2022" name="Microbiol. Resour. Announc.">
        <title>Draft Genome Sequence of a Methanogenic Archaeon from West Spitsbergen Permafrost.</title>
        <authorList>
            <person name="Trubitsyn V."/>
            <person name="Rivkina E."/>
            <person name="Shcherbakova V."/>
        </authorList>
    </citation>
    <scope>NUCLEOTIDE SEQUENCE [LARGE SCALE GENOMIC DNA]</scope>
    <source>
        <strain evidence="6">VT</strain>
    </source>
</reference>
<keyword evidence="3" id="KW-0949">S-adenosyl-L-methionine</keyword>
<feature type="domain" description="Methyltransferase" evidence="4">
    <location>
        <begin position="48"/>
        <end position="142"/>
    </location>
</feature>
<protein>
    <submittedName>
        <fullName evidence="5">Class I SAM-dependent methyltransferase</fullName>
    </submittedName>
</protein>
<dbReference type="RefSeq" id="WP_223790255.1">
    <property type="nucleotide sequence ID" value="NZ_JAIOUQ010000002.1"/>
</dbReference>
<sequence length="256" mass="29309">MTSENVSNTMANIDEMMYSCGVEILHPGGLEKTFEMANDCKINKDSNVLDIGSGKGITAIHIAQKYGCNIIGVDMSSNMVEYAKQAVSKKKLSEKISFMNLDAQKLPFDDNSFDVVFAECSTVLMDKERAFREFIRVTKPGGYVADLEMSWQKVPDKKAVDKAFEIWGGFSTKTFDEWRDFYIKMGLTDIKINNFSDKMQNMEMLYIKTLGITGILKMSWYMLINKSLRRGMIEYNNFFKDSKDYIGYGYFVGRKE</sequence>
<evidence type="ECO:0000259" key="4">
    <source>
        <dbReference type="Pfam" id="PF13649"/>
    </source>
</evidence>
<keyword evidence="1 5" id="KW-0489">Methyltransferase</keyword>
<dbReference type="Gene3D" id="3.40.50.150">
    <property type="entry name" value="Vaccinia Virus protein VP39"/>
    <property type="match status" value="1"/>
</dbReference>
<dbReference type="EMBL" id="JAIOUQ010000002">
    <property type="protein sequence ID" value="MBZ2164572.1"/>
    <property type="molecule type" value="Genomic_DNA"/>
</dbReference>
<dbReference type="InterPro" id="IPR023576">
    <property type="entry name" value="UbiE/COQ5_MeTrFase_CS"/>
</dbReference>
<evidence type="ECO:0000256" key="3">
    <source>
        <dbReference type="ARBA" id="ARBA00022691"/>
    </source>
</evidence>
<dbReference type="InterPro" id="IPR041698">
    <property type="entry name" value="Methyltransf_25"/>
</dbReference>
<dbReference type="InterPro" id="IPR050447">
    <property type="entry name" value="Erg6_SMT_methyltransf"/>
</dbReference>
<dbReference type="PANTHER" id="PTHR44068:SF11">
    <property type="entry name" value="GERANYL DIPHOSPHATE 2-C-METHYLTRANSFERASE"/>
    <property type="match status" value="1"/>
</dbReference>
<gene>
    <name evidence="5" type="ORF">K8N75_00690</name>
</gene>
<evidence type="ECO:0000313" key="6">
    <source>
        <dbReference type="Proteomes" id="UP000825933"/>
    </source>
</evidence>
<dbReference type="SUPFAM" id="SSF53335">
    <property type="entry name" value="S-adenosyl-L-methionine-dependent methyltransferases"/>
    <property type="match status" value="1"/>
</dbReference>
<dbReference type="GO" id="GO:0008168">
    <property type="term" value="F:methyltransferase activity"/>
    <property type="evidence" value="ECO:0007669"/>
    <property type="project" value="UniProtKB-KW"/>
</dbReference>
<dbReference type="PROSITE" id="PS01184">
    <property type="entry name" value="UBIE_2"/>
    <property type="match status" value="1"/>
</dbReference>
<dbReference type="AlphaFoldDB" id="A0A8T5UL57"/>
<name>A0A8T5UL57_9EURY</name>
<dbReference type="GO" id="GO:0032259">
    <property type="term" value="P:methylation"/>
    <property type="evidence" value="ECO:0007669"/>
    <property type="project" value="UniProtKB-KW"/>
</dbReference>
<evidence type="ECO:0000256" key="2">
    <source>
        <dbReference type="ARBA" id="ARBA00022679"/>
    </source>
</evidence>
<evidence type="ECO:0000256" key="1">
    <source>
        <dbReference type="ARBA" id="ARBA00022603"/>
    </source>
</evidence>
<proteinExistence type="predicted"/>
<accession>A0A8T5UL57</accession>
<keyword evidence="2" id="KW-0808">Transferase</keyword>
<organism evidence="5 6">
    <name type="scientific">Methanobacterium spitsbergense</name>
    <dbReference type="NCBI Taxonomy" id="2874285"/>
    <lineage>
        <taxon>Archaea</taxon>
        <taxon>Methanobacteriati</taxon>
        <taxon>Methanobacteriota</taxon>
        <taxon>Methanomada group</taxon>
        <taxon>Methanobacteria</taxon>
        <taxon>Methanobacteriales</taxon>
        <taxon>Methanobacteriaceae</taxon>
        <taxon>Methanobacterium</taxon>
    </lineage>
</organism>
<dbReference type="Pfam" id="PF13649">
    <property type="entry name" value="Methyltransf_25"/>
    <property type="match status" value="1"/>
</dbReference>
<evidence type="ECO:0000313" key="5">
    <source>
        <dbReference type="EMBL" id="MBZ2164572.1"/>
    </source>
</evidence>
<dbReference type="InterPro" id="IPR029063">
    <property type="entry name" value="SAM-dependent_MTases_sf"/>
</dbReference>
<comment type="caution">
    <text evidence="5">The sequence shown here is derived from an EMBL/GenBank/DDBJ whole genome shotgun (WGS) entry which is preliminary data.</text>
</comment>
<keyword evidence="6" id="KW-1185">Reference proteome</keyword>
<dbReference type="Proteomes" id="UP000825933">
    <property type="component" value="Unassembled WGS sequence"/>
</dbReference>
<dbReference type="CDD" id="cd02440">
    <property type="entry name" value="AdoMet_MTases"/>
    <property type="match status" value="1"/>
</dbReference>
<dbReference type="PANTHER" id="PTHR44068">
    <property type="entry name" value="ZGC:194242"/>
    <property type="match status" value="1"/>
</dbReference>